<dbReference type="Gene3D" id="1.10.390.10">
    <property type="entry name" value="Neutral Protease Domain 2"/>
    <property type="match status" value="1"/>
</dbReference>
<dbReference type="OrthoDB" id="9778516at2"/>
<dbReference type="SUPFAM" id="SSF55486">
    <property type="entry name" value="Metalloproteases ('zincins'), catalytic domain"/>
    <property type="match status" value="1"/>
</dbReference>
<comment type="caution">
    <text evidence="2">The sequence shown here is derived from an EMBL/GenBank/DDBJ whole genome shotgun (WGS) entry which is preliminary data.</text>
</comment>
<dbReference type="InterPro" id="IPR040756">
    <property type="entry name" value="Peptidase_M61_N"/>
</dbReference>
<accession>A0A4U0EYB9</accession>
<dbReference type="PROSITE" id="PS51257">
    <property type="entry name" value="PROKAR_LIPOPROTEIN"/>
    <property type="match status" value="1"/>
</dbReference>
<evidence type="ECO:0000313" key="3">
    <source>
        <dbReference type="Proteomes" id="UP000307657"/>
    </source>
</evidence>
<name>A0A4U0EYB9_9FLAO</name>
<reference evidence="2 3" key="1">
    <citation type="submission" date="2019-04" db="EMBL/GenBank/DDBJ databases">
        <title>Lacinutrix sp. nov., isolated from marine water.</title>
        <authorList>
            <person name="Kim W."/>
        </authorList>
    </citation>
    <scope>NUCLEOTIDE SEQUENCE [LARGE SCALE GENOMIC DNA]</scope>
    <source>
        <strain evidence="2 3">CAU 1491</strain>
    </source>
</reference>
<organism evidence="2 3">
    <name type="scientific">Pontimicrobium aquaticum</name>
    <dbReference type="NCBI Taxonomy" id="2565367"/>
    <lineage>
        <taxon>Bacteria</taxon>
        <taxon>Pseudomonadati</taxon>
        <taxon>Bacteroidota</taxon>
        <taxon>Flavobacteriia</taxon>
        <taxon>Flavobacteriales</taxon>
        <taxon>Flavobacteriaceae</taxon>
        <taxon>Pontimicrobium</taxon>
    </lineage>
</organism>
<dbReference type="EMBL" id="SUPL01000002">
    <property type="protein sequence ID" value="TJY37071.1"/>
    <property type="molecule type" value="Genomic_DNA"/>
</dbReference>
<feature type="domain" description="Peptidase M61 N-terminal" evidence="1">
    <location>
        <begin position="76"/>
        <end position="196"/>
    </location>
</feature>
<dbReference type="Pfam" id="PF17899">
    <property type="entry name" value="Peptidase_M61_N"/>
    <property type="match status" value="1"/>
</dbReference>
<dbReference type="Proteomes" id="UP000307657">
    <property type="component" value="Unassembled WGS sequence"/>
</dbReference>
<evidence type="ECO:0000313" key="2">
    <source>
        <dbReference type="EMBL" id="TJY37071.1"/>
    </source>
</evidence>
<protein>
    <recommendedName>
        <fullName evidence="1">Peptidase M61 N-terminal domain-containing protein</fullName>
    </recommendedName>
</protein>
<gene>
    <name evidence="2" type="ORF">E5167_03755</name>
</gene>
<dbReference type="AlphaFoldDB" id="A0A4U0EYB9"/>
<keyword evidence="3" id="KW-1185">Reference proteome</keyword>
<dbReference type="RefSeq" id="WP_136841199.1">
    <property type="nucleotide sequence ID" value="NZ_SUPL01000002.1"/>
</dbReference>
<dbReference type="InterPro" id="IPR027268">
    <property type="entry name" value="Peptidase_M4/M1_CTD_sf"/>
</dbReference>
<proteinExistence type="predicted"/>
<evidence type="ECO:0000259" key="1">
    <source>
        <dbReference type="Pfam" id="PF17899"/>
    </source>
</evidence>
<dbReference type="Gene3D" id="2.60.40.3650">
    <property type="match status" value="1"/>
</dbReference>
<sequence>MNRNRIHQLLLMLLIVMVYSCSDKPKSEKNVDEISYTITIRDSNPKIADVEVAFVPKDSLLYMGLGANQLENRWTTFVHNLKVTDKKGKLLNVDELTDVQWRIHSANDQKVKLSYSVHLDHENYKWSGGIDGAAYTTDLGVFYTTRALLIFNGDEWQNINVDFNLPEKWQVTAPWHKKNNNAHSFQAVTYSNLANAMIFAGTHEEINVKRDDFELIFALGDEGVIDKKQEFQSLAEGVLDYYIKLMGGLPKPPKDNPFNKSIVVMSSSENTDGEAIGNHISVLVGKDGGQLSETISRFFFAHEFFHLWNGRSFFPENNETEWLKEGFTNYYALKALRAVDYLNDESSLNFFSDFFYKKYAEDEGVGKLSMTNGEEKHDHWGLIYAGGMFVGMSQDILIRNNSENEKSLDDLMRFLYQKYGGTDANYTLVEIQEELAKLNGESQSDFFDKYVNGVNKIPLEQYLNQIALQAKVKENILTITKKESAAEQDQNILNGILGVGL</sequence>